<accession>A0A1I4HY63</accession>
<dbReference type="InterPro" id="IPR011250">
    <property type="entry name" value="OMP/PagP_B-barrel"/>
</dbReference>
<gene>
    <name evidence="3" type="ORF">SAMN05192568_1005108</name>
</gene>
<evidence type="ECO:0000313" key="3">
    <source>
        <dbReference type="EMBL" id="SFL46723.1"/>
    </source>
</evidence>
<dbReference type="SUPFAM" id="SSF56925">
    <property type="entry name" value="OMPA-like"/>
    <property type="match status" value="1"/>
</dbReference>
<comment type="similarity">
    <text evidence="1">Belongs to the Omp25/RopB family.</text>
</comment>
<dbReference type="Proteomes" id="UP000199048">
    <property type="component" value="Unassembled WGS sequence"/>
</dbReference>
<feature type="chain" id="PRO_5011641736" evidence="2">
    <location>
        <begin position="26"/>
        <end position="272"/>
    </location>
</feature>
<sequence>MGRHSMRKIVASLTAFTALTAAASAADLPRRAYTPPPPPVPVFTWAGPYFGINAGYITTTKDSVTTAGVFPFNDGVLVGNRPAAQALPRDGFTGGGQLGYNYQFTPGSGFVVGAETDLAYTDLSRTRSATGRLGGISTFRQLGNFLGTVRGRVGYAFDRTLVYGTGGFAYASETYRGVFQTANGQPNFYGSSARVETGYAVGGGIEFALPTDSVFNVFHSNAVTVKGEALYYDLGRRTVPLVAVGPGVGAYAARFRNEGVLGRFGLNYKFGS</sequence>
<evidence type="ECO:0000256" key="2">
    <source>
        <dbReference type="SAM" id="SignalP"/>
    </source>
</evidence>
<reference evidence="4" key="1">
    <citation type="submission" date="2016-10" db="EMBL/GenBank/DDBJ databases">
        <authorList>
            <person name="Varghese N."/>
            <person name="Submissions S."/>
        </authorList>
    </citation>
    <scope>NUCLEOTIDE SEQUENCE [LARGE SCALE GENOMIC DNA]</scope>
    <source>
        <strain evidence="4">BL36</strain>
    </source>
</reference>
<name>A0A1I4HY63_9HYPH</name>
<dbReference type="EMBL" id="FOTK01000005">
    <property type="protein sequence ID" value="SFL46723.1"/>
    <property type="molecule type" value="Genomic_DNA"/>
</dbReference>
<dbReference type="PANTHER" id="PTHR34001">
    <property type="entry name" value="BLL7405 PROTEIN"/>
    <property type="match status" value="1"/>
</dbReference>
<evidence type="ECO:0000313" key="4">
    <source>
        <dbReference type="Proteomes" id="UP000199048"/>
    </source>
</evidence>
<dbReference type="STRING" id="582667.SAMN05192568_1005108"/>
<keyword evidence="2" id="KW-0732">Signal</keyword>
<evidence type="ECO:0000256" key="1">
    <source>
        <dbReference type="ARBA" id="ARBA00038306"/>
    </source>
</evidence>
<dbReference type="PANTHER" id="PTHR34001:SF3">
    <property type="entry name" value="BLL7405 PROTEIN"/>
    <property type="match status" value="1"/>
</dbReference>
<dbReference type="InterPro" id="IPR051692">
    <property type="entry name" value="OMP-like"/>
</dbReference>
<protein>
    <submittedName>
        <fullName evidence="3">Outer membrane immunogenic protein</fullName>
    </submittedName>
</protein>
<organism evidence="3 4">
    <name type="scientific">Methylobacterium pseudosasicola</name>
    <dbReference type="NCBI Taxonomy" id="582667"/>
    <lineage>
        <taxon>Bacteria</taxon>
        <taxon>Pseudomonadati</taxon>
        <taxon>Pseudomonadota</taxon>
        <taxon>Alphaproteobacteria</taxon>
        <taxon>Hyphomicrobiales</taxon>
        <taxon>Methylobacteriaceae</taxon>
        <taxon>Methylobacterium</taxon>
    </lineage>
</organism>
<dbReference type="AlphaFoldDB" id="A0A1I4HY63"/>
<proteinExistence type="inferred from homology"/>
<feature type="signal peptide" evidence="2">
    <location>
        <begin position="1"/>
        <end position="25"/>
    </location>
</feature>
<keyword evidence="4" id="KW-1185">Reference proteome</keyword>